<protein>
    <submittedName>
        <fullName evidence="1">Uncharacterized protein</fullName>
    </submittedName>
</protein>
<sequence length="75" mass="8716">MNAVCRAVQFVSTICIFLRLTIIRRKLGTFVLNSGNGLFQYTSGRTTFKSKKRGKPVLTKKRRKRGWINWILIQV</sequence>
<proteinExistence type="predicted"/>
<dbReference type="EMBL" id="LN679107">
    <property type="protein sequence ID" value="CEL63363.1"/>
    <property type="molecule type" value="Genomic_DNA"/>
</dbReference>
<reference evidence="1 2" key="1">
    <citation type="submission" date="2014-11" db="EMBL/GenBank/DDBJ databases">
        <authorList>
            <person name="Wibberg Daniel"/>
        </authorList>
    </citation>
    <scope>NUCLEOTIDE SEQUENCE [LARGE SCALE GENOMIC DNA]</scope>
    <source>
        <strain evidence="1">Rhizoctonia solani AG1-IB 7/3/14</strain>
    </source>
</reference>
<gene>
    <name evidence="1" type="ORF">RSOLAG1IB_05408</name>
</gene>
<organism evidence="1 2">
    <name type="scientific">Thanatephorus cucumeris (strain AG1-IB / isolate 7/3/14)</name>
    <name type="common">Lettuce bottom rot fungus</name>
    <name type="synonym">Rhizoctonia solani</name>
    <dbReference type="NCBI Taxonomy" id="1108050"/>
    <lineage>
        <taxon>Eukaryota</taxon>
        <taxon>Fungi</taxon>
        <taxon>Dikarya</taxon>
        <taxon>Basidiomycota</taxon>
        <taxon>Agaricomycotina</taxon>
        <taxon>Agaricomycetes</taxon>
        <taxon>Cantharellales</taxon>
        <taxon>Ceratobasidiaceae</taxon>
        <taxon>Rhizoctonia</taxon>
        <taxon>Rhizoctonia solani AG-1</taxon>
    </lineage>
</organism>
<evidence type="ECO:0000313" key="2">
    <source>
        <dbReference type="Proteomes" id="UP000059188"/>
    </source>
</evidence>
<keyword evidence="2" id="KW-1185">Reference proteome</keyword>
<dbReference type="Proteomes" id="UP000059188">
    <property type="component" value="Unassembled WGS sequence"/>
</dbReference>
<accession>A0A0B7G4D4</accession>
<evidence type="ECO:0000313" key="1">
    <source>
        <dbReference type="EMBL" id="CEL63363.1"/>
    </source>
</evidence>
<dbReference type="AlphaFoldDB" id="A0A0B7G4D4"/>
<name>A0A0B7G4D4_THACB</name>